<dbReference type="Proteomes" id="UP001056978">
    <property type="component" value="Chromosome 2"/>
</dbReference>
<protein>
    <submittedName>
        <fullName evidence="1">Uncharacterized protein</fullName>
    </submittedName>
</protein>
<evidence type="ECO:0000313" key="2">
    <source>
        <dbReference type="Proteomes" id="UP001056978"/>
    </source>
</evidence>
<sequence>MSSFYNKKLAISSSQDKPIPVNVGNLQLLPEFGSLASGLRSYKLEFAKSNNERSIIKRKLFKSFRTNRNEFCPDCKEKGIVICDTSEGTQICNACGLVVESHILSEEQEWRNFSNDGQPKSIDRNRVGEISDIWLENNITSTTFIKSSKKLQHLNMMTQINKNDQTLLSAFNILKLICETFYLRSNVIERAKEITKELQVGSNDKIERGRRRRNNKQVYTCSHPCVVASVRGYIRLQLYLFVEMEQLKNRINNLNMLAVVYLACREAGHIKSIKELITFDRSYKEKDLGKTINKLKKVLPTRAFVYNENISHLIYSLSNRLQLSVELIEAIEYVVKKATTLITTSHRLNSLCGGSIHLIVELNTTEENNVKLPNLSQIASVCGVTTNTLKTTFKELLNAATYILPKCYLKDNSVKLSLLKHKYLSDEKKKKLK</sequence>
<name>A0ACB9YH53_PLABR</name>
<organism evidence="1 2">
    <name type="scientific">Plasmodium brasilianum</name>
    <dbReference type="NCBI Taxonomy" id="5824"/>
    <lineage>
        <taxon>Eukaryota</taxon>
        <taxon>Sar</taxon>
        <taxon>Alveolata</taxon>
        <taxon>Apicomplexa</taxon>
        <taxon>Aconoidasida</taxon>
        <taxon>Haemosporida</taxon>
        <taxon>Plasmodiidae</taxon>
        <taxon>Plasmodium</taxon>
        <taxon>Plasmodium (Plasmodium)</taxon>
    </lineage>
</organism>
<reference evidence="1" key="1">
    <citation type="submission" date="2022-06" db="EMBL/GenBank/DDBJ databases">
        <title>The First Complete Genome of the Simian Malaria Parasite Plasmodium brasilianum.</title>
        <authorList>
            <person name="Bajic M."/>
            <person name="Ravishankar S."/>
        </authorList>
    </citation>
    <scope>NUCLEOTIDE SEQUENCE</scope>
    <source>
        <strain evidence="1">Bolivian I</strain>
    </source>
</reference>
<keyword evidence="2" id="KW-1185">Reference proteome</keyword>
<accession>A0ACB9YH53</accession>
<comment type="caution">
    <text evidence="1">The sequence shown here is derived from an EMBL/GenBank/DDBJ whole genome shotgun (WGS) entry which is preliminary data.</text>
</comment>
<proteinExistence type="predicted"/>
<gene>
    <name evidence="1" type="ORF">MKS88_000658</name>
</gene>
<dbReference type="EMBL" id="CM043770">
    <property type="protein sequence ID" value="KAI4840894.1"/>
    <property type="molecule type" value="Genomic_DNA"/>
</dbReference>
<evidence type="ECO:0000313" key="1">
    <source>
        <dbReference type="EMBL" id="KAI4840894.1"/>
    </source>
</evidence>